<evidence type="ECO:0000259" key="3">
    <source>
        <dbReference type="PROSITE" id="PS01031"/>
    </source>
</evidence>
<dbReference type="eggNOG" id="COG0071">
    <property type="taxonomic scope" value="Bacteria"/>
</dbReference>
<dbReference type="Proteomes" id="UP000001968">
    <property type="component" value="Chromosome"/>
</dbReference>
<dbReference type="Gene3D" id="2.60.40.790">
    <property type="match status" value="1"/>
</dbReference>
<protein>
    <submittedName>
        <fullName evidence="4">Heat shock protein, molecular chaperone</fullName>
    </submittedName>
</protein>
<dbReference type="Pfam" id="PF00011">
    <property type="entry name" value="HSP20"/>
    <property type="match status" value="1"/>
</dbReference>
<organism evidence="4 5">
    <name type="scientific">Syntrophomonas wolfei subsp. wolfei (strain DSM 2245B / Goettingen)</name>
    <dbReference type="NCBI Taxonomy" id="335541"/>
    <lineage>
        <taxon>Bacteria</taxon>
        <taxon>Bacillati</taxon>
        <taxon>Bacillota</taxon>
        <taxon>Clostridia</taxon>
        <taxon>Eubacteriales</taxon>
        <taxon>Syntrophomonadaceae</taxon>
        <taxon>Syntrophomonas</taxon>
    </lineage>
</organism>
<evidence type="ECO:0000313" key="5">
    <source>
        <dbReference type="Proteomes" id="UP000001968"/>
    </source>
</evidence>
<sequence>MFELTPFRKRRDMMNSLLGGDMLKEFNDFWYGAALNMKADIKENNKEYIVEAELPGVKKENINVELKEHTLTIAATQDEETKDEGINYVRRERRTGSVSRSFYVENVDQEGVKADYKDGILKIVLPKLKETPPDKYQVKID</sequence>
<dbReference type="OrthoDB" id="9811615at2"/>
<keyword evidence="4" id="KW-0346">Stress response</keyword>
<evidence type="ECO:0000256" key="2">
    <source>
        <dbReference type="RuleBase" id="RU003616"/>
    </source>
</evidence>
<dbReference type="InterPro" id="IPR008978">
    <property type="entry name" value="HSP20-like_chaperone"/>
</dbReference>
<evidence type="ECO:0000256" key="1">
    <source>
        <dbReference type="PROSITE-ProRule" id="PRU00285"/>
    </source>
</evidence>
<dbReference type="PANTHER" id="PTHR11527">
    <property type="entry name" value="HEAT-SHOCK PROTEIN 20 FAMILY MEMBER"/>
    <property type="match status" value="1"/>
</dbReference>
<accession>Q0AZD7</accession>
<dbReference type="PROSITE" id="PS01031">
    <property type="entry name" value="SHSP"/>
    <property type="match status" value="1"/>
</dbReference>
<dbReference type="SUPFAM" id="SSF49764">
    <property type="entry name" value="HSP20-like chaperones"/>
    <property type="match status" value="1"/>
</dbReference>
<dbReference type="InterPro" id="IPR002068">
    <property type="entry name" value="A-crystallin/Hsp20_dom"/>
</dbReference>
<dbReference type="KEGG" id="swo:Swol_0588"/>
<evidence type="ECO:0000313" key="4">
    <source>
        <dbReference type="EMBL" id="ABI67917.1"/>
    </source>
</evidence>
<feature type="domain" description="SHSP" evidence="3">
    <location>
        <begin position="30"/>
        <end position="141"/>
    </location>
</feature>
<dbReference type="RefSeq" id="WP_011640022.1">
    <property type="nucleotide sequence ID" value="NC_008346.1"/>
</dbReference>
<dbReference type="EMBL" id="CP000448">
    <property type="protein sequence ID" value="ABI67917.1"/>
    <property type="molecule type" value="Genomic_DNA"/>
</dbReference>
<comment type="similarity">
    <text evidence="1 2">Belongs to the small heat shock protein (HSP20) family.</text>
</comment>
<proteinExistence type="inferred from homology"/>
<dbReference type="AlphaFoldDB" id="Q0AZD7"/>
<dbReference type="HOGENOM" id="CLU_046737_8_3_9"/>
<reference evidence="5" key="1">
    <citation type="journal article" date="2010" name="Environ. Microbiol.">
        <title>The genome of Syntrophomonas wolfei: new insights into syntrophic metabolism and biohydrogen production.</title>
        <authorList>
            <person name="Sieber J.R."/>
            <person name="Sims D.R."/>
            <person name="Han C."/>
            <person name="Kim E."/>
            <person name="Lykidis A."/>
            <person name="Lapidus A.L."/>
            <person name="McDonnald E."/>
            <person name="Rohlin L."/>
            <person name="Culley D.E."/>
            <person name="Gunsalus R."/>
            <person name="McInerney M.J."/>
        </authorList>
    </citation>
    <scope>NUCLEOTIDE SEQUENCE [LARGE SCALE GENOMIC DNA]</scope>
    <source>
        <strain evidence="5">DSM 2245B / Goettingen</strain>
    </source>
</reference>
<dbReference type="CDD" id="cd06471">
    <property type="entry name" value="ACD_LpsHSP_like"/>
    <property type="match status" value="1"/>
</dbReference>
<keyword evidence="5" id="KW-1185">Reference proteome</keyword>
<dbReference type="InterPro" id="IPR031107">
    <property type="entry name" value="Small_HSP"/>
</dbReference>
<dbReference type="STRING" id="335541.Swol_0588"/>
<gene>
    <name evidence="4" type="ordered locus">Swol_0588</name>
</gene>
<name>Q0AZD7_SYNWW</name>